<accession>A0A142ER17</accession>
<evidence type="ECO:0000259" key="11">
    <source>
        <dbReference type="PROSITE" id="PS50929"/>
    </source>
</evidence>
<dbReference type="InterPro" id="IPR027417">
    <property type="entry name" value="P-loop_NTPase"/>
</dbReference>
<evidence type="ECO:0000256" key="1">
    <source>
        <dbReference type="ARBA" id="ARBA00004651"/>
    </source>
</evidence>
<evidence type="ECO:0000256" key="4">
    <source>
        <dbReference type="ARBA" id="ARBA00022741"/>
    </source>
</evidence>
<reference evidence="13" key="1">
    <citation type="submission" date="2015-09" db="EMBL/GenBank/DDBJ databases">
        <title>Complete sequence of Algoriphagus sp. M8-2.</title>
        <authorList>
            <person name="Shintani M."/>
        </authorList>
    </citation>
    <scope>NUCLEOTIDE SEQUENCE [LARGE SCALE GENOMIC DNA]</scope>
    <source>
        <strain evidence="13">M8-2</strain>
    </source>
</reference>
<feature type="transmembrane region" description="Helical" evidence="9">
    <location>
        <begin position="20"/>
        <end position="46"/>
    </location>
</feature>
<dbReference type="SUPFAM" id="SSF52540">
    <property type="entry name" value="P-loop containing nucleoside triphosphate hydrolases"/>
    <property type="match status" value="1"/>
</dbReference>
<keyword evidence="7 9" id="KW-0472">Membrane</keyword>
<dbReference type="PROSITE" id="PS50929">
    <property type="entry name" value="ABC_TM1F"/>
    <property type="match status" value="1"/>
</dbReference>
<keyword evidence="5" id="KW-0067">ATP-binding</keyword>
<dbReference type="PROSITE" id="PS50893">
    <property type="entry name" value="ABC_TRANSPORTER_2"/>
    <property type="match status" value="1"/>
</dbReference>
<dbReference type="InterPro" id="IPR003439">
    <property type="entry name" value="ABC_transporter-like_ATP-bd"/>
</dbReference>
<dbReference type="Gene3D" id="1.20.1560.10">
    <property type="entry name" value="ABC transporter type 1, transmembrane domain"/>
    <property type="match status" value="1"/>
</dbReference>
<proteinExistence type="predicted"/>
<dbReference type="EMBL" id="CP012836">
    <property type="protein sequence ID" value="AMQ57572.1"/>
    <property type="molecule type" value="Genomic_DNA"/>
</dbReference>
<evidence type="ECO:0000256" key="6">
    <source>
        <dbReference type="ARBA" id="ARBA00022989"/>
    </source>
</evidence>
<dbReference type="PANTHER" id="PTHR24221:SF654">
    <property type="entry name" value="ATP-BINDING CASSETTE SUB-FAMILY B MEMBER 6"/>
    <property type="match status" value="1"/>
</dbReference>
<dbReference type="PROSITE" id="PS00211">
    <property type="entry name" value="ABC_TRANSPORTER_1"/>
    <property type="match status" value="1"/>
</dbReference>
<dbReference type="GO" id="GO:0005524">
    <property type="term" value="F:ATP binding"/>
    <property type="evidence" value="ECO:0007669"/>
    <property type="project" value="UniProtKB-KW"/>
</dbReference>
<keyword evidence="13" id="KW-1185">Reference proteome</keyword>
<feature type="transmembrane region" description="Helical" evidence="9">
    <location>
        <begin position="82"/>
        <end position="101"/>
    </location>
</feature>
<gene>
    <name evidence="12" type="ORF">AO498_14070</name>
</gene>
<organism evidence="12 13">
    <name type="scientific">Algoriphagus sanaruensis</name>
    <dbReference type="NCBI Taxonomy" id="1727163"/>
    <lineage>
        <taxon>Bacteria</taxon>
        <taxon>Pseudomonadati</taxon>
        <taxon>Bacteroidota</taxon>
        <taxon>Cytophagia</taxon>
        <taxon>Cytophagales</taxon>
        <taxon>Cyclobacteriaceae</taxon>
        <taxon>Algoriphagus</taxon>
    </lineage>
</organism>
<evidence type="ECO:0000256" key="5">
    <source>
        <dbReference type="ARBA" id="ARBA00022840"/>
    </source>
</evidence>
<dbReference type="PATRIC" id="fig|1727163.4.peg.2953"/>
<dbReference type="GO" id="GO:0034040">
    <property type="term" value="F:ATPase-coupled lipid transmembrane transporter activity"/>
    <property type="evidence" value="ECO:0007669"/>
    <property type="project" value="TreeGrafter"/>
</dbReference>
<dbReference type="STRING" id="1727163.AO498_14070"/>
<evidence type="ECO:0000313" key="12">
    <source>
        <dbReference type="EMBL" id="AMQ57572.1"/>
    </source>
</evidence>
<evidence type="ECO:0000313" key="13">
    <source>
        <dbReference type="Proteomes" id="UP000073816"/>
    </source>
</evidence>
<evidence type="ECO:0000256" key="2">
    <source>
        <dbReference type="ARBA" id="ARBA00022448"/>
    </source>
</evidence>
<dbReference type="SMART" id="SM00382">
    <property type="entry name" value="AAA"/>
    <property type="match status" value="1"/>
</dbReference>
<dbReference type="SUPFAM" id="SSF90123">
    <property type="entry name" value="ABC transporter transmembrane region"/>
    <property type="match status" value="1"/>
</dbReference>
<dbReference type="GO" id="GO:0005737">
    <property type="term" value="C:cytoplasm"/>
    <property type="evidence" value="ECO:0007669"/>
    <property type="project" value="UniProtKB-ARBA"/>
</dbReference>
<name>A0A142ER17_9BACT</name>
<feature type="domain" description="ABC transporter" evidence="10">
    <location>
        <begin position="360"/>
        <end position="596"/>
    </location>
</feature>
<dbReference type="GO" id="GO:0005886">
    <property type="term" value="C:plasma membrane"/>
    <property type="evidence" value="ECO:0007669"/>
    <property type="project" value="UniProtKB-SubCell"/>
</dbReference>
<evidence type="ECO:0000256" key="8">
    <source>
        <dbReference type="ARBA" id="ARBA00040960"/>
    </source>
</evidence>
<protein>
    <recommendedName>
        <fullName evidence="8">Multidrug resistance-like ATP-binding protein MdlB</fullName>
    </recommendedName>
</protein>
<keyword evidence="3 9" id="KW-0812">Transmembrane</keyword>
<dbReference type="Proteomes" id="UP000073816">
    <property type="component" value="Chromosome"/>
</dbReference>
<evidence type="ECO:0000256" key="3">
    <source>
        <dbReference type="ARBA" id="ARBA00022692"/>
    </source>
</evidence>
<dbReference type="OrthoDB" id="1111069at2"/>
<feature type="transmembrane region" description="Helical" evidence="9">
    <location>
        <begin position="159"/>
        <end position="178"/>
    </location>
</feature>
<dbReference type="GO" id="GO:0140359">
    <property type="term" value="F:ABC-type transporter activity"/>
    <property type="evidence" value="ECO:0007669"/>
    <property type="project" value="InterPro"/>
</dbReference>
<feature type="domain" description="ABC transmembrane type-1" evidence="11">
    <location>
        <begin position="68"/>
        <end position="323"/>
    </location>
</feature>
<dbReference type="FunFam" id="3.40.50.300:FF:000604">
    <property type="entry name" value="ABC transporter B family member 28"/>
    <property type="match status" value="1"/>
</dbReference>
<dbReference type="GO" id="GO:0016887">
    <property type="term" value="F:ATP hydrolysis activity"/>
    <property type="evidence" value="ECO:0007669"/>
    <property type="project" value="InterPro"/>
</dbReference>
<keyword evidence="6 9" id="KW-1133">Transmembrane helix</keyword>
<comment type="subcellular location">
    <subcellularLocation>
        <location evidence="1">Cell membrane</location>
        <topology evidence="1">Multi-pass membrane protein</topology>
    </subcellularLocation>
</comment>
<dbReference type="KEGG" id="alm:AO498_14070"/>
<reference evidence="12 13" key="2">
    <citation type="journal article" date="2016" name="Genome Announc.">
        <title>Complete Genome Sequence of Algoriphagus sp. Strain M8-2, Isolated from a Brackish Lake.</title>
        <authorList>
            <person name="Muraguchi Y."/>
            <person name="Kushimoto K."/>
            <person name="Ohtsubo Y."/>
            <person name="Suzuki T."/>
            <person name="Dohra H."/>
            <person name="Kimbara K."/>
            <person name="Shintani M."/>
        </authorList>
    </citation>
    <scope>NUCLEOTIDE SEQUENCE [LARGE SCALE GENOMIC DNA]</scope>
    <source>
        <strain evidence="12 13">M8-2</strain>
    </source>
</reference>
<dbReference type="InterPro" id="IPR003593">
    <property type="entry name" value="AAA+_ATPase"/>
</dbReference>
<dbReference type="InterPro" id="IPR011527">
    <property type="entry name" value="ABC1_TM_dom"/>
</dbReference>
<keyword evidence="2" id="KW-0813">Transport</keyword>
<evidence type="ECO:0000256" key="7">
    <source>
        <dbReference type="ARBA" id="ARBA00023136"/>
    </source>
</evidence>
<feature type="transmembrane region" description="Helical" evidence="9">
    <location>
        <begin position="277"/>
        <end position="308"/>
    </location>
</feature>
<keyword evidence="4" id="KW-0547">Nucleotide-binding</keyword>
<dbReference type="InterPro" id="IPR017871">
    <property type="entry name" value="ABC_transporter-like_CS"/>
</dbReference>
<evidence type="ECO:0000256" key="9">
    <source>
        <dbReference type="SAM" id="Phobius"/>
    </source>
</evidence>
<dbReference type="AlphaFoldDB" id="A0A142ER17"/>
<dbReference type="RefSeq" id="WP_067548998.1">
    <property type="nucleotide sequence ID" value="NZ_CP012836.1"/>
</dbReference>
<dbReference type="InterPro" id="IPR039421">
    <property type="entry name" value="Type_1_exporter"/>
</dbReference>
<sequence length="599" mass="67580">MLKNFSKKYFRHFAFFYSYIGYRIFILISFSIFVGILDGFGLAMFIPVFELAAGPTTLDSTSESLGELKFLLDGLNKIGLDVNLNTVIVLMVILFTTKAVLKFVDGWYKIKIQNRFVKKLRYGLVEGLSNLEYRNFLNLDSGKIQNTLGSEGIKLTYGFLAYFNSVQHAVLLLVYVGLAMMTNFQFAILVGVGGYLSNIVFRILFKNTEIASVGLSNLGHVYQSYLVQAVYNFKYLKATDYFNSYKNKLKDIIDRIESNQRKIGVYNAIMSSAREPLILTIVVAIIVVQVNFLGGSMASIVLSLMFLYRALNYVVTLQGSWQGFISNIGGLRSSVELINEFNEGKEFIRKDPEIKRIEALELDHVSFQYPNGFKVLKDISLDIHSLKTYAFVGESGSGKTSLVNLIVGLLNPVEGQLLVNGLPRDSVNLSTYRQRFGYITQEPVIFNDSIFNNITLWSGDTPESRKNFEKAIQLAKLDEFINSLPEKENTRLGDNGILISGGQKQRVSIARELFKDVDILIFDEATSALDSETEKLIQDNIDLLMGKYTMLIIAHRLSTVKKADVISLMSSGKILESGNFQELLQSNEQFRKMVELQEF</sequence>
<dbReference type="PANTHER" id="PTHR24221">
    <property type="entry name" value="ATP-BINDING CASSETTE SUB-FAMILY B"/>
    <property type="match status" value="1"/>
</dbReference>
<dbReference type="Pfam" id="PF00005">
    <property type="entry name" value="ABC_tran"/>
    <property type="match status" value="1"/>
</dbReference>
<evidence type="ECO:0000259" key="10">
    <source>
        <dbReference type="PROSITE" id="PS50893"/>
    </source>
</evidence>
<dbReference type="Gene3D" id="3.40.50.300">
    <property type="entry name" value="P-loop containing nucleotide triphosphate hydrolases"/>
    <property type="match status" value="1"/>
</dbReference>
<dbReference type="InterPro" id="IPR036640">
    <property type="entry name" value="ABC1_TM_sf"/>
</dbReference>
<feature type="transmembrane region" description="Helical" evidence="9">
    <location>
        <begin position="184"/>
        <end position="205"/>
    </location>
</feature>